<keyword evidence="1" id="KW-0472">Membrane</keyword>
<dbReference type="Proteomes" id="UP001187343">
    <property type="component" value="Unassembled WGS sequence"/>
</dbReference>
<dbReference type="EMBL" id="JAUYZG010000020">
    <property type="protein sequence ID" value="KAK2876975.1"/>
    <property type="molecule type" value="Genomic_DNA"/>
</dbReference>
<keyword evidence="4" id="KW-1185">Reference proteome</keyword>
<evidence type="ECO:0000259" key="2">
    <source>
        <dbReference type="Pfam" id="PF03572"/>
    </source>
</evidence>
<protein>
    <recommendedName>
        <fullName evidence="2">Tail specific protease domain-containing protein</fullName>
    </recommendedName>
</protein>
<reference evidence="3" key="1">
    <citation type="submission" date="2023-08" db="EMBL/GenBank/DDBJ databases">
        <title>Chromosome-level Genome Assembly of mud carp (Cirrhinus molitorella).</title>
        <authorList>
            <person name="Liu H."/>
        </authorList>
    </citation>
    <scope>NUCLEOTIDE SEQUENCE</scope>
    <source>
        <strain evidence="3">Prfri</strain>
        <tissue evidence="3">Muscle</tissue>
    </source>
</reference>
<keyword evidence="1" id="KW-0812">Transmembrane</keyword>
<accession>A0AA88PBI4</accession>
<dbReference type="SUPFAM" id="SSF52096">
    <property type="entry name" value="ClpP/crotonase"/>
    <property type="match status" value="1"/>
</dbReference>
<evidence type="ECO:0000256" key="1">
    <source>
        <dbReference type="SAM" id="Phobius"/>
    </source>
</evidence>
<dbReference type="InterPro" id="IPR029045">
    <property type="entry name" value="ClpP/crotonase-like_dom_sf"/>
</dbReference>
<name>A0AA88PBI4_9TELE</name>
<dbReference type="InterPro" id="IPR005151">
    <property type="entry name" value="Tail-specific_protease"/>
</dbReference>
<evidence type="ECO:0000313" key="3">
    <source>
        <dbReference type="EMBL" id="KAK2876975.1"/>
    </source>
</evidence>
<proteinExistence type="predicted"/>
<feature type="domain" description="Tail specific protease" evidence="2">
    <location>
        <begin position="8"/>
        <end position="89"/>
    </location>
</feature>
<dbReference type="PANTHER" id="PTHR11261:SF3">
    <property type="entry name" value="RETINOL-BINDING PROTEIN 3"/>
    <property type="match status" value="1"/>
</dbReference>
<feature type="transmembrane region" description="Helical" evidence="1">
    <location>
        <begin position="12"/>
        <end position="31"/>
    </location>
</feature>
<comment type="caution">
    <text evidence="3">The sequence shown here is derived from an EMBL/GenBank/DDBJ whole genome shotgun (WGS) entry which is preliminary data.</text>
</comment>
<dbReference type="AlphaFoldDB" id="A0AA88PBI4"/>
<organism evidence="3 4">
    <name type="scientific">Cirrhinus molitorella</name>
    <name type="common">mud carp</name>
    <dbReference type="NCBI Taxonomy" id="172907"/>
    <lineage>
        <taxon>Eukaryota</taxon>
        <taxon>Metazoa</taxon>
        <taxon>Chordata</taxon>
        <taxon>Craniata</taxon>
        <taxon>Vertebrata</taxon>
        <taxon>Euteleostomi</taxon>
        <taxon>Actinopterygii</taxon>
        <taxon>Neopterygii</taxon>
        <taxon>Teleostei</taxon>
        <taxon>Ostariophysi</taxon>
        <taxon>Cypriniformes</taxon>
        <taxon>Cyprinidae</taxon>
        <taxon>Labeoninae</taxon>
        <taxon>Labeonini</taxon>
        <taxon>Cirrhinus</taxon>
    </lineage>
</organism>
<dbReference type="Pfam" id="PF03572">
    <property type="entry name" value="Peptidase_S41"/>
    <property type="match status" value="1"/>
</dbReference>
<dbReference type="PANTHER" id="PTHR11261">
    <property type="entry name" value="INTERPHOTORECEPTOR RETINOID-BINDING PROTEIN"/>
    <property type="match status" value="1"/>
</dbReference>
<keyword evidence="1" id="KW-1133">Transmembrane helix</keyword>
<dbReference type="GO" id="GO:0008236">
    <property type="term" value="F:serine-type peptidase activity"/>
    <property type="evidence" value="ECO:0007669"/>
    <property type="project" value="InterPro"/>
</dbReference>
<evidence type="ECO:0000313" key="4">
    <source>
        <dbReference type="Proteomes" id="UP001187343"/>
    </source>
</evidence>
<dbReference type="Gene3D" id="3.90.226.10">
    <property type="entry name" value="2-enoyl-CoA Hydratase, Chain A, domain 1"/>
    <property type="match status" value="1"/>
</dbReference>
<sequence>MLGERYGSKKSVIVLISGATAGAAEEFVFIMKRLGRTMIIGETTRGGCHPPETFRVGESSTFLSIPISHSDTAHGPSWEGAGIAPHIPVPAEAALDTAKGILNKHFSGQK</sequence>
<gene>
    <name evidence="3" type="ORF">Q8A67_021071</name>
</gene>
<dbReference type="GO" id="GO:0006508">
    <property type="term" value="P:proteolysis"/>
    <property type="evidence" value="ECO:0007669"/>
    <property type="project" value="InterPro"/>
</dbReference>